<gene>
    <name evidence="1" type="ORF">GPM918_LOCUS18221</name>
    <name evidence="2" type="ORF">SRO942_LOCUS18218</name>
</gene>
<keyword evidence="3" id="KW-1185">Reference proteome</keyword>
<dbReference type="OrthoDB" id="10045937at2759"/>
<proteinExistence type="predicted"/>
<name>A0A814NCV7_9BILA</name>
<dbReference type="Proteomes" id="UP000681722">
    <property type="component" value="Unassembled WGS sequence"/>
</dbReference>
<dbReference type="EMBL" id="CAJNOQ010005213">
    <property type="protein sequence ID" value="CAF1090253.1"/>
    <property type="molecule type" value="Genomic_DNA"/>
</dbReference>
<reference evidence="1" key="1">
    <citation type="submission" date="2021-02" db="EMBL/GenBank/DDBJ databases">
        <authorList>
            <person name="Nowell W R."/>
        </authorList>
    </citation>
    <scope>NUCLEOTIDE SEQUENCE</scope>
</reference>
<protein>
    <submittedName>
        <fullName evidence="1">Uncharacterized protein</fullName>
    </submittedName>
</protein>
<sequence>MEYILRSSKKISQNAGGTKGEANGTVAGTGGTISGSNNGVISSLASAVTDKTITLEEIESGINDDTALNITWSYPNNILYEVLTLKLSVYEFINGSQLATDVPKSFSFNLTYSNTTVKNCAVSGFQPGRYVIACIQALQYYQGVVAAQTNQCGLGQTTVNGTSLPQLNLTTSFSNISANQIDLILFWPLQLPYDNVSMNATINGMIYSNYTTVSNQTYMITTYYFLNLSPNTEYNVCSFVNYSNNHVSGSVPGLMASSQNSCNKVKTTSNAMGGVGQVKSLLLGVKAFYSQANTLLRGMNNVYSADIGVFYTKNPAFIPRPGR</sequence>
<accession>A0A814NCV7</accession>
<dbReference type="AlphaFoldDB" id="A0A814NCV7"/>
<evidence type="ECO:0000313" key="1">
    <source>
        <dbReference type="EMBL" id="CAF1090253.1"/>
    </source>
</evidence>
<evidence type="ECO:0000313" key="3">
    <source>
        <dbReference type="Proteomes" id="UP000663829"/>
    </source>
</evidence>
<dbReference type="Proteomes" id="UP000663829">
    <property type="component" value="Unassembled WGS sequence"/>
</dbReference>
<evidence type="ECO:0000313" key="2">
    <source>
        <dbReference type="EMBL" id="CAF3855778.1"/>
    </source>
</evidence>
<comment type="caution">
    <text evidence="1">The sequence shown here is derived from an EMBL/GenBank/DDBJ whole genome shotgun (WGS) entry which is preliminary data.</text>
</comment>
<dbReference type="EMBL" id="CAJOBC010005213">
    <property type="protein sequence ID" value="CAF3855778.1"/>
    <property type="molecule type" value="Genomic_DNA"/>
</dbReference>
<organism evidence="1 3">
    <name type="scientific">Didymodactylos carnosus</name>
    <dbReference type="NCBI Taxonomy" id="1234261"/>
    <lineage>
        <taxon>Eukaryota</taxon>
        <taxon>Metazoa</taxon>
        <taxon>Spiralia</taxon>
        <taxon>Gnathifera</taxon>
        <taxon>Rotifera</taxon>
        <taxon>Eurotatoria</taxon>
        <taxon>Bdelloidea</taxon>
        <taxon>Philodinida</taxon>
        <taxon>Philodinidae</taxon>
        <taxon>Didymodactylos</taxon>
    </lineage>
</organism>